<organism evidence="1 2">
    <name type="scientific">Ixodes persulcatus</name>
    <name type="common">Taiga tick</name>
    <dbReference type="NCBI Taxonomy" id="34615"/>
    <lineage>
        <taxon>Eukaryota</taxon>
        <taxon>Metazoa</taxon>
        <taxon>Ecdysozoa</taxon>
        <taxon>Arthropoda</taxon>
        <taxon>Chelicerata</taxon>
        <taxon>Arachnida</taxon>
        <taxon>Acari</taxon>
        <taxon>Parasitiformes</taxon>
        <taxon>Ixodida</taxon>
        <taxon>Ixodoidea</taxon>
        <taxon>Ixodidae</taxon>
        <taxon>Ixodinae</taxon>
        <taxon>Ixodes</taxon>
    </lineage>
</organism>
<proteinExistence type="predicted"/>
<sequence>MRHEAYSSLTGLELKRLDVAAVQGLKQVPEMGLDTEQEMASWGPQEKKAFRVGVQAFYISTARHLLKQLPLDNKLLFHLRFMNPCTSLTVEEKVQSLKYVAGNVPHMIKGEQVAALVDECHPLHCQPTPASGWSQDSTSDSYWATALASGTSNGVTQKYPLLSVFLRALLSLPHGNADCERGFSENKHIMDSRANLGIAAVNGIRQVKSFVKRFDSDPSRVPLTRELLKAVQRSHKTYSERLQGEAEDRERRKRKASTVCEPVTDKKIKLGEEKLCVERCLESSKAMMEHAQGLMKMGLRHKNMDEIESGQVLLAEANASLSANMAKLATVNEKLQRL</sequence>
<reference evidence="1 2" key="1">
    <citation type="journal article" date="2020" name="Cell">
        <title>Large-Scale Comparative Analyses of Tick Genomes Elucidate Their Genetic Diversity and Vector Capacities.</title>
        <authorList>
            <consortium name="Tick Genome and Microbiome Consortium (TIGMIC)"/>
            <person name="Jia N."/>
            <person name="Wang J."/>
            <person name="Shi W."/>
            <person name="Du L."/>
            <person name="Sun Y."/>
            <person name="Zhan W."/>
            <person name="Jiang J.F."/>
            <person name="Wang Q."/>
            <person name="Zhang B."/>
            <person name="Ji P."/>
            <person name="Bell-Sakyi L."/>
            <person name="Cui X.M."/>
            <person name="Yuan T.T."/>
            <person name="Jiang B.G."/>
            <person name="Yang W.F."/>
            <person name="Lam T.T."/>
            <person name="Chang Q.C."/>
            <person name="Ding S.J."/>
            <person name="Wang X.J."/>
            <person name="Zhu J.G."/>
            <person name="Ruan X.D."/>
            <person name="Zhao L."/>
            <person name="Wei J.T."/>
            <person name="Ye R.Z."/>
            <person name="Que T.C."/>
            <person name="Du C.H."/>
            <person name="Zhou Y.H."/>
            <person name="Cheng J.X."/>
            <person name="Dai P.F."/>
            <person name="Guo W.B."/>
            <person name="Han X.H."/>
            <person name="Huang E.J."/>
            <person name="Li L.F."/>
            <person name="Wei W."/>
            <person name="Gao Y.C."/>
            <person name="Liu J.Z."/>
            <person name="Shao H.Z."/>
            <person name="Wang X."/>
            <person name="Wang C.C."/>
            <person name="Yang T.C."/>
            <person name="Huo Q.B."/>
            <person name="Li W."/>
            <person name="Chen H.Y."/>
            <person name="Chen S.E."/>
            <person name="Zhou L.G."/>
            <person name="Ni X.B."/>
            <person name="Tian J.H."/>
            <person name="Sheng Y."/>
            <person name="Liu T."/>
            <person name="Pan Y.S."/>
            <person name="Xia L.Y."/>
            <person name="Li J."/>
            <person name="Zhao F."/>
            <person name="Cao W.C."/>
        </authorList>
    </citation>
    <scope>NUCLEOTIDE SEQUENCE [LARGE SCALE GENOMIC DNA]</scope>
    <source>
        <strain evidence="1">Iper-2018</strain>
    </source>
</reference>
<name>A0AC60PLB8_IXOPE</name>
<evidence type="ECO:0000313" key="2">
    <source>
        <dbReference type="Proteomes" id="UP000805193"/>
    </source>
</evidence>
<dbReference type="Proteomes" id="UP000805193">
    <property type="component" value="Unassembled WGS sequence"/>
</dbReference>
<evidence type="ECO:0000313" key="1">
    <source>
        <dbReference type="EMBL" id="KAG0421112.1"/>
    </source>
</evidence>
<accession>A0AC60PLB8</accession>
<comment type="caution">
    <text evidence="1">The sequence shown here is derived from an EMBL/GenBank/DDBJ whole genome shotgun (WGS) entry which is preliminary data.</text>
</comment>
<protein>
    <submittedName>
        <fullName evidence="1">Uncharacterized protein</fullName>
    </submittedName>
</protein>
<gene>
    <name evidence="1" type="ORF">HPB47_002989</name>
</gene>
<dbReference type="EMBL" id="JABSTQ010010417">
    <property type="protein sequence ID" value="KAG0421112.1"/>
    <property type="molecule type" value="Genomic_DNA"/>
</dbReference>
<keyword evidence="2" id="KW-1185">Reference proteome</keyword>